<feature type="transmembrane region" description="Helical" evidence="1">
    <location>
        <begin position="38"/>
        <end position="59"/>
    </location>
</feature>
<dbReference type="Proteomes" id="UP001596410">
    <property type="component" value="Unassembled WGS sequence"/>
</dbReference>
<evidence type="ECO:0000256" key="1">
    <source>
        <dbReference type="SAM" id="Phobius"/>
    </source>
</evidence>
<evidence type="ECO:0000259" key="2">
    <source>
        <dbReference type="Pfam" id="PF07331"/>
    </source>
</evidence>
<gene>
    <name evidence="3" type="ORF">ACFQIC_11205</name>
</gene>
<dbReference type="PROSITE" id="PS51257">
    <property type="entry name" value="PROKAR_LIPOPROTEIN"/>
    <property type="match status" value="1"/>
</dbReference>
<accession>A0ABW2EMV5</accession>
<feature type="transmembrane region" description="Helical" evidence="1">
    <location>
        <begin position="6"/>
        <end position="26"/>
    </location>
</feature>
<comment type="caution">
    <text evidence="3">The sequence shown here is derived from an EMBL/GenBank/DDBJ whole genome shotgun (WGS) entry which is preliminary data.</text>
</comment>
<dbReference type="RefSeq" id="WP_204709380.1">
    <property type="nucleotide sequence ID" value="NZ_JBHSZV010000027.1"/>
</dbReference>
<keyword evidence="1" id="KW-1133">Transmembrane helix</keyword>
<feature type="transmembrane region" description="Helical" evidence="1">
    <location>
        <begin position="71"/>
        <end position="101"/>
    </location>
</feature>
<dbReference type="EMBL" id="JBHSZV010000027">
    <property type="protein sequence ID" value="MFC7062424.1"/>
    <property type="molecule type" value="Genomic_DNA"/>
</dbReference>
<feature type="domain" description="DUF1468" evidence="2">
    <location>
        <begin position="8"/>
        <end position="140"/>
    </location>
</feature>
<keyword evidence="4" id="KW-1185">Reference proteome</keyword>
<keyword evidence="1" id="KW-0812">Transmembrane</keyword>
<sequence length="146" mass="16236">MNRPNLFIGVILIIGCSIYFYETISFPSSELQMTSAAFIPRVYCIIMLILSAFLIASSFKGEEEGESKPSFLYSFIAIGLTVIYVALIPFIGFFITTLLFIVSLLVFAKVKSYIILSSVPIGTLAFIYIFFVKILNVSLPVGIVFQ</sequence>
<proteinExistence type="predicted"/>
<dbReference type="InterPro" id="IPR009936">
    <property type="entry name" value="DUF1468"/>
</dbReference>
<evidence type="ECO:0000313" key="3">
    <source>
        <dbReference type="EMBL" id="MFC7062424.1"/>
    </source>
</evidence>
<name>A0ABW2EMV5_9BACI</name>
<reference evidence="4" key="1">
    <citation type="journal article" date="2019" name="Int. J. Syst. Evol. Microbiol.">
        <title>The Global Catalogue of Microorganisms (GCM) 10K type strain sequencing project: providing services to taxonomists for standard genome sequencing and annotation.</title>
        <authorList>
            <consortium name="The Broad Institute Genomics Platform"/>
            <consortium name="The Broad Institute Genome Sequencing Center for Infectious Disease"/>
            <person name="Wu L."/>
            <person name="Ma J."/>
        </authorList>
    </citation>
    <scope>NUCLEOTIDE SEQUENCE [LARGE SCALE GENOMIC DNA]</scope>
    <source>
        <strain evidence="4">CGMCC 4.1621</strain>
    </source>
</reference>
<organism evidence="3 4">
    <name type="scientific">Halobacillus seohaensis</name>
    <dbReference type="NCBI Taxonomy" id="447421"/>
    <lineage>
        <taxon>Bacteria</taxon>
        <taxon>Bacillati</taxon>
        <taxon>Bacillota</taxon>
        <taxon>Bacilli</taxon>
        <taxon>Bacillales</taxon>
        <taxon>Bacillaceae</taxon>
        <taxon>Halobacillus</taxon>
    </lineage>
</organism>
<protein>
    <submittedName>
        <fullName evidence="3">Tripartite tricarboxylate transporter TctB family protein</fullName>
    </submittedName>
</protein>
<keyword evidence="1" id="KW-0472">Membrane</keyword>
<evidence type="ECO:0000313" key="4">
    <source>
        <dbReference type="Proteomes" id="UP001596410"/>
    </source>
</evidence>
<feature type="transmembrane region" description="Helical" evidence="1">
    <location>
        <begin position="113"/>
        <end position="131"/>
    </location>
</feature>
<dbReference type="Pfam" id="PF07331">
    <property type="entry name" value="TctB"/>
    <property type="match status" value="1"/>
</dbReference>